<dbReference type="PANTHER" id="PTHR12059">
    <property type="entry name" value="RIBOSOMAL PROTEIN L23-RELATED"/>
    <property type="match status" value="1"/>
</dbReference>
<dbReference type="SUPFAM" id="SSF54189">
    <property type="entry name" value="Ribosomal proteins S24e, L23 and L15e"/>
    <property type="match status" value="1"/>
</dbReference>
<dbReference type="InterPro" id="IPR012678">
    <property type="entry name" value="Ribosomal_uL23/eL15/eS24_sf"/>
</dbReference>
<dbReference type="InterPro" id="IPR012677">
    <property type="entry name" value="Nucleotide-bd_a/b_plait_sf"/>
</dbReference>
<keyword evidence="3" id="KW-0689">Ribosomal protein</keyword>
<dbReference type="VEuPathDB" id="FungiDB:PADG_05562"/>
<protein>
    <recommendedName>
        <fullName evidence="7">Large ribosomal subunit protein uL23m</fullName>
    </recommendedName>
</protein>
<dbReference type="OrthoDB" id="275582at2759"/>
<comment type="function">
    <text evidence="6">Component of the mitochondrial ribosome (mitoribosome), a dedicated translation machinery responsible for the synthesis of mitochondrial genome-encoded proteins, including at least some of the essential transmembrane subunits of the mitochondrial respiratory chain. The mitoribosomes are attached to the mitochondrial inner membrane and translation products are cotranslationally integrated into the membrane.</text>
</comment>
<evidence type="ECO:0000256" key="2">
    <source>
        <dbReference type="ARBA" id="ARBA00006700"/>
    </source>
</evidence>
<evidence type="ECO:0000256" key="6">
    <source>
        <dbReference type="ARBA" id="ARBA00037226"/>
    </source>
</evidence>
<dbReference type="EMBL" id="LZYO01000009">
    <property type="protein sequence ID" value="ODH44993.1"/>
    <property type="molecule type" value="Genomic_DNA"/>
</dbReference>
<dbReference type="Proteomes" id="UP000242814">
    <property type="component" value="Unassembled WGS sequence"/>
</dbReference>
<name>A0A1D2JP83_PARBR</name>
<accession>A0A1D2JP83</accession>
<dbReference type="GO" id="GO:0005762">
    <property type="term" value="C:mitochondrial large ribosomal subunit"/>
    <property type="evidence" value="ECO:0007669"/>
    <property type="project" value="TreeGrafter"/>
</dbReference>
<evidence type="ECO:0000256" key="5">
    <source>
        <dbReference type="ARBA" id="ARBA00023274"/>
    </source>
</evidence>
<comment type="subcellular location">
    <subcellularLocation>
        <location evidence="1">Mitochondrion</location>
    </subcellularLocation>
</comment>
<dbReference type="GO" id="GO:0032543">
    <property type="term" value="P:mitochondrial translation"/>
    <property type="evidence" value="ECO:0007669"/>
    <property type="project" value="TreeGrafter"/>
</dbReference>
<gene>
    <name evidence="8" type="ORF">ACO22_00471</name>
</gene>
<dbReference type="VEuPathDB" id="FungiDB:PABG_04912"/>
<reference evidence="8 9" key="1">
    <citation type="submission" date="2016-06" db="EMBL/GenBank/DDBJ databases">
        <authorList>
            <person name="Kjaerup R.B."/>
            <person name="Dalgaard T.S."/>
            <person name="Juul-Madsen H.R."/>
        </authorList>
    </citation>
    <scope>NUCLEOTIDE SEQUENCE [LARGE SCALE GENOMIC DNA]</scope>
    <source>
        <strain evidence="8 9">Pb300</strain>
    </source>
</reference>
<dbReference type="Pfam" id="PF00276">
    <property type="entry name" value="Ribosomal_L23"/>
    <property type="match status" value="1"/>
</dbReference>
<sequence length="224" mass="26487">MRKKVAETTLKLREARPFIFPIPLDQRKQIYLPDFVITLIRTPFLPPRYASFWVPLTFNKLDIKDYLKRVYGVDVIKVRSYVEQQKITRERPCGKEGYGKWRRPMAKKKMTVEMTEPFIWPEEPKDYKPWEKERFFETKEYQRDISEKMEPDAKNKAPERKWKTVSEQAKRLLDGKEKWEPTWKALGLNYERPVIGGEVKGAKATPAEILKGVNHKGLAEEAGK</sequence>
<evidence type="ECO:0000256" key="3">
    <source>
        <dbReference type="ARBA" id="ARBA00022980"/>
    </source>
</evidence>
<dbReference type="PANTHER" id="PTHR12059:SF5">
    <property type="entry name" value="LARGE RIBOSOMAL SUBUNIT PROTEIN UL23M"/>
    <property type="match status" value="1"/>
</dbReference>
<proteinExistence type="inferred from homology"/>
<evidence type="ECO:0000313" key="9">
    <source>
        <dbReference type="Proteomes" id="UP000242814"/>
    </source>
</evidence>
<dbReference type="GO" id="GO:0003735">
    <property type="term" value="F:structural constituent of ribosome"/>
    <property type="evidence" value="ECO:0007669"/>
    <property type="project" value="InterPro"/>
</dbReference>
<organism evidence="8 9">
    <name type="scientific">Paracoccidioides brasiliensis</name>
    <dbReference type="NCBI Taxonomy" id="121759"/>
    <lineage>
        <taxon>Eukaryota</taxon>
        <taxon>Fungi</taxon>
        <taxon>Dikarya</taxon>
        <taxon>Ascomycota</taxon>
        <taxon>Pezizomycotina</taxon>
        <taxon>Eurotiomycetes</taxon>
        <taxon>Eurotiomycetidae</taxon>
        <taxon>Onygenales</taxon>
        <taxon>Ajellomycetaceae</taxon>
        <taxon>Paracoccidioides</taxon>
    </lineage>
</organism>
<dbReference type="FunFam" id="3.30.70.330:FF:000687">
    <property type="entry name" value="54S ribosomal protein L23, mitochondrial"/>
    <property type="match status" value="1"/>
</dbReference>
<comment type="similarity">
    <text evidence="2">Belongs to the universal ribosomal protein uL23 family.</text>
</comment>
<evidence type="ECO:0000256" key="1">
    <source>
        <dbReference type="ARBA" id="ARBA00004173"/>
    </source>
</evidence>
<evidence type="ECO:0000256" key="4">
    <source>
        <dbReference type="ARBA" id="ARBA00023128"/>
    </source>
</evidence>
<keyword evidence="4" id="KW-0496">Mitochondrion</keyword>
<comment type="caution">
    <text evidence="8">The sequence shown here is derived from an EMBL/GenBank/DDBJ whole genome shotgun (WGS) entry which is preliminary data.</text>
</comment>
<dbReference type="Gene3D" id="3.30.70.330">
    <property type="match status" value="1"/>
</dbReference>
<dbReference type="AlphaFoldDB" id="A0A1D2JP83"/>
<evidence type="ECO:0000256" key="7">
    <source>
        <dbReference type="ARBA" id="ARBA00039977"/>
    </source>
</evidence>
<keyword evidence="5" id="KW-0687">Ribonucleoprotein</keyword>
<evidence type="ECO:0000313" key="8">
    <source>
        <dbReference type="EMBL" id="ODH44993.1"/>
    </source>
</evidence>
<dbReference type="InterPro" id="IPR013025">
    <property type="entry name" value="Ribosomal_uL23-like"/>
</dbReference>